<feature type="domain" description="DUF8040" evidence="9">
    <location>
        <begin position="55"/>
        <end position="147"/>
    </location>
</feature>
<evidence type="ECO:0000256" key="7">
    <source>
        <dbReference type="ARBA" id="ARBA00023242"/>
    </source>
</evidence>
<dbReference type="PANTHER" id="PTHR22930:SF85">
    <property type="entry name" value="GH03217P-RELATED"/>
    <property type="match status" value="1"/>
</dbReference>
<evidence type="ECO:0000256" key="1">
    <source>
        <dbReference type="ARBA" id="ARBA00001968"/>
    </source>
</evidence>
<dbReference type="EMBL" id="CH940647">
    <property type="protein sequence ID" value="EDW70925.2"/>
    <property type="molecule type" value="Genomic_DNA"/>
</dbReference>
<evidence type="ECO:0000256" key="3">
    <source>
        <dbReference type="ARBA" id="ARBA00006958"/>
    </source>
</evidence>
<dbReference type="InterPro" id="IPR045249">
    <property type="entry name" value="HARBI1-like"/>
</dbReference>
<evidence type="ECO:0000259" key="8">
    <source>
        <dbReference type="Pfam" id="PF13359"/>
    </source>
</evidence>
<evidence type="ECO:0000313" key="10">
    <source>
        <dbReference type="EMBL" id="EDW70925.2"/>
    </source>
</evidence>
<evidence type="ECO:0000256" key="6">
    <source>
        <dbReference type="ARBA" id="ARBA00022801"/>
    </source>
</evidence>
<dbReference type="eggNOG" id="KOG4585">
    <property type="taxonomic scope" value="Eukaryota"/>
</dbReference>
<comment type="cofactor">
    <cofactor evidence="1">
        <name>a divalent metal cation</name>
        <dbReference type="ChEBI" id="CHEBI:60240"/>
    </cofactor>
</comment>
<dbReference type="AlphaFoldDB" id="B4LCN3"/>
<dbReference type="InterPro" id="IPR058353">
    <property type="entry name" value="DUF8040"/>
</dbReference>
<dbReference type="GO" id="GO:0004518">
    <property type="term" value="F:nuclease activity"/>
    <property type="evidence" value="ECO:0007669"/>
    <property type="project" value="UniProtKB-KW"/>
</dbReference>
<dbReference type="GO" id="GO:0046872">
    <property type="term" value="F:metal ion binding"/>
    <property type="evidence" value="ECO:0007669"/>
    <property type="project" value="UniProtKB-KW"/>
</dbReference>
<dbReference type="PANTHER" id="PTHR22930">
    <property type="match status" value="1"/>
</dbReference>
<keyword evidence="7" id="KW-0539">Nucleus</keyword>
<protein>
    <submittedName>
        <fullName evidence="10">Uncharacterized protein, isoform A</fullName>
    </submittedName>
</protein>
<keyword evidence="11" id="KW-1185">Reference proteome</keyword>
<evidence type="ECO:0000259" key="9">
    <source>
        <dbReference type="Pfam" id="PF26138"/>
    </source>
</evidence>
<dbReference type="GO" id="GO:0016787">
    <property type="term" value="F:hydrolase activity"/>
    <property type="evidence" value="ECO:0007669"/>
    <property type="project" value="UniProtKB-KW"/>
</dbReference>
<evidence type="ECO:0000313" key="11">
    <source>
        <dbReference type="Proteomes" id="UP000008792"/>
    </source>
</evidence>
<evidence type="ECO:0000256" key="2">
    <source>
        <dbReference type="ARBA" id="ARBA00004123"/>
    </source>
</evidence>
<comment type="similarity">
    <text evidence="3">Belongs to the HARBI1 family.</text>
</comment>
<gene>
    <name evidence="10" type="primary">Dvir\GJ14048</name>
    <name evidence="10" type="ORF">Dvir_GJ14048</name>
</gene>
<accession>B4LCN3</accession>
<keyword evidence="4" id="KW-0540">Nuclease</keyword>
<proteinExistence type="inferred from homology"/>
<dbReference type="OrthoDB" id="6627079at2759"/>
<organism evidence="10 11">
    <name type="scientific">Drosophila virilis</name>
    <name type="common">Fruit fly</name>
    <dbReference type="NCBI Taxonomy" id="7244"/>
    <lineage>
        <taxon>Eukaryota</taxon>
        <taxon>Metazoa</taxon>
        <taxon>Ecdysozoa</taxon>
        <taxon>Arthropoda</taxon>
        <taxon>Hexapoda</taxon>
        <taxon>Insecta</taxon>
        <taxon>Pterygota</taxon>
        <taxon>Neoptera</taxon>
        <taxon>Endopterygota</taxon>
        <taxon>Diptera</taxon>
        <taxon>Brachycera</taxon>
        <taxon>Muscomorpha</taxon>
        <taxon>Ephydroidea</taxon>
        <taxon>Drosophilidae</taxon>
        <taxon>Drosophila</taxon>
    </lineage>
</organism>
<dbReference type="Pfam" id="PF26138">
    <property type="entry name" value="DUF8040"/>
    <property type="match status" value="1"/>
</dbReference>
<dbReference type="SMR" id="B4LCN3"/>
<comment type="subcellular location">
    <subcellularLocation>
        <location evidence="2">Nucleus</location>
    </subcellularLocation>
</comment>
<dbReference type="HOGENOM" id="CLU_018552_3_1_1"/>
<dbReference type="Proteomes" id="UP000008792">
    <property type="component" value="Unassembled WGS sequence"/>
</dbReference>
<name>B4LCN3_DROVI</name>
<sequence>MDPAKLLMLCEQNEYNLLNLLDWEEEFEQTVEEFRLTLGRRRKKRKAPREWKFQRTGAFWESEVPASSEEHFINLFRMEKQYFHVLVKRLLGIKKSDTSFRKAIPIDKRIAIALYTLGSTAEYSTVGDLFSVSPSMVGKILNDFCQEVQRVLAPEYLPKEFLTQSQLEECVRGFEARGLPQCFGALGSCLIEVNNVPGNIAEYYNTQDWYSRILFALVDHRFLYVNYKSPGGRQNDEVYEESSLKSIVNASTLFKSNSKLIAGVKVPVMLLGDSAFQCSTVLLTPYANPQGEQQKLFNNQLDECRRVVDKALRQLKARFCRIFECLDNHSKPFDIILCCCILHNYLNCNKSRILESWLNEPRTERIQPVAIGDARQQTDVEAEHIRQGIGQFLSTINISKHLL</sequence>
<reference evidence="10 11" key="1">
    <citation type="journal article" date="2007" name="Nature">
        <title>Evolution of genes and genomes on the Drosophila phylogeny.</title>
        <authorList>
            <consortium name="Drosophila 12 Genomes Consortium"/>
            <person name="Clark A.G."/>
            <person name="Eisen M.B."/>
            <person name="Smith D.R."/>
            <person name="Bergman C.M."/>
            <person name="Oliver B."/>
            <person name="Markow T.A."/>
            <person name="Kaufman T.C."/>
            <person name="Kellis M."/>
            <person name="Gelbart W."/>
            <person name="Iyer V.N."/>
            <person name="Pollard D.A."/>
            <person name="Sackton T.B."/>
            <person name="Larracuente A.M."/>
            <person name="Singh N.D."/>
            <person name="Abad J.P."/>
            <person name="Abt D.N."/>
            <person name="Adryan B."/>
            <person name="Aguade M."/>
            <person name="Akashi H."/>
            <person name="Anderson W.W."/>
            <person name="Aquadro C.F."/>
            <person name="Ardell D.H."/>
            <person name="Arguello R."/>
            <person name="Artieri C.G."/>
            <person name="Barbash D.A."/>
            <person name="Barker D."/>
            <person name="Barsanti P."/>
            <person name="Batterham P."/>
            <person name="Batzoglou S."/>
            <person name="Begun D."/>
            <person name="Bhutkar A."/>
            <person name="Blanco E."/>
            <person name="Bosak S.A."/>
            <person name="Bradley R.K."/>
            <person name="Brand A.D."/>
            <person name="Brent M.R."/>
            <person name="Brooks A.N."/>
            <person name="Brown R.H."/>
            <person name="Butlin R.K."/>
            <person name="Caggese C."/>
            <person name="Calvi B.R."/>
            <person name="Bernardo de Carvalho A."/>
            <person name="Caspi A."/>
            <person name="Castrezana S."/>
            <person name="Celniker S.E."/>
            <person name="Chang J.L."/>
            <person name="Chapple C."/>
            <person name="Chatterji S."/>
            <person name="Chinwalla A."/>
            <person name="Civetta A."/>
            <person name="Clifton S.W."/>
            <person name="Comeron J.M."/>
            <person name="Costello J.C."/>
            <person name="Coyne J.A."/>
            <person name="Daub J."/>
            <person name="David R.G."/>
            <person name="Delcher A.L."/>
            <person name="Delehaunty K."/>
            <person name="Do C.B."/>
            <person name="Ebling H."/>
            <person name="Edwards K."/>
            <person name="Eickbush T."/>
            <person name="Evans J.D."/>
            <person name="Filipski A."/>
            <person name="Findeiss S."/>
            <person name="Freyhult E."/>
            <person name="Fulton L."/>
            <person name="Fulton R."/>
            <person name="Garcia A.C."/>
            <person name="Gardiner A."/>
            <person name="Garfield D.A."/>
            <person name="Garvin B.E."/>
            <person name="Gibson G."/>
            <person name="Gilbert D."/>
            <person name="Gnerre S."/>
            <person name="Godfrey J."/>
            <person name="Good R."/>
            <person name="Gotea V."/>
            <person name="Gravely B."/>
            <person name="Greenberg A.J."/>
            <person name="Griffiths-Jones S."/>
            <person name="Gross S."/>
            <person name="Guigo R."/>
            <person name="Gustafson E.A."/>
            <person name="Haerty W."/>
            <person name="Hahn M.W."/>
            <person name="Halligan D.L."/>
            <person name="Halpern A.L."/>
            <person name="Halter G.M."/>
            <person name="Han M.V."/>
            <person name="Heger A."/>
            <person name="Hillier L."/>
            <person name="Hinrichs A.S."/>
            <person name="Holmes I."/>
            <person name="Hoskins R.A."/>
            <person name="Hubisz M.J."/>
            <person name="Hultmark D."/>
            <person name="Huntley M.A."/>
            <person name="Jaffe D.B."/>
            <person name="Jagadeeshan S."/>
            <person name="Jeck W.R."/>
            <person name="Johnson J."/>
            <person name="Jones C.D."/>
            <person name="Jordan W.C."/>
            <person name="Karpen G.H."/>
            <person name="Kataoka E."/>
            <person name="Keightley P.D."/>
            <person name="Kheradpour P."/>
            <person name="Kirkness E.F."/>
            <person name="Koerich L.B."/>
            <person name="Kristiansen K."/>
            <person name="Kudrna D."/>
            <person name="Kulathinal R.J."/>
            <person name="Kumar S."/>
            <person name="Kwok R."/>
            <person name="Lander E."/>
            <person name="Langley C.H."/>
            <person name="Lapoint R."/>
            <person name="Lazzaro B.P."/>
            <person name="Lee S.J."/>
            <person name="Levesque L."/>
            <person name="Li R."/>
            <person name="Lin C.F."/>
            <person name="Lin M.F."/>
            <person name="Lindblad-Toh K."/>
            <person name="Llopart A."/>
            <person name="Long M."/>
            <person name="Low L."/>
            <person name="Lozovsky E."/>
            <person name="Lu J."/>
            <person name="Luo M."/>
            <person name="Machado C.A."/>
            <person name="Makalowski W."/>
            <person name="Marzo M."/>
            <person name="Matsuda M."/>
            <person name="Matzkin L."/>
            <person name="McAllister B."/>
            <person name="McBride C.S."/>
            <person name="McKernan B."/>
            <person name="McKernan K."/>
            <person name="Mendez-Lago M."/>
            <person name="Minx P."/>
            <person name="Mollenhauer M.U."/>
            <person name="Montooth K."/>
            <person name="Mount S.M."/>
            <person name="Mu X."/>
            <person name="Myers E."/>
            <person name="Negre B."/>
            <person name="Newfeld S."/>
            <person name="Nielsen R."/>
            <person name="Noor M.A."/>
            <person name="O'Grady P."/>
            <person name="Pachter L."/>
            <person name="Papaceit M."/>
            <person name="Parisi M.J."/>
            <person name="Parisi M."/>
            <person name="Parts L."/>
            <person name="Pedersen J.S."/>
            <person name="Pesole G."/>
            <person name="Phillippy A.M."/>
            <person name="Ponting C.P."/>
            <person name="Pop M."/>
            <person name="Porcelli D."/>
            <person name="Powell J.R."/>
            <person name="Prohaska S."/>
            <person name="Pruitt K."/>
            <person name="Puig M."/>
            <person name="Quesneville H."/>
            <person name="Ram K.R."/>
            <person name="Rand D."/>
            <person name="Rasmussen M.D."/>
            <person name="Reed L.K."/>
            <person name="Reenan R."/>
            <person name="Reily A."/>
            <person name="Remington K.A."/>
            <person name="Rieger T.T."/>
            <person name="Ritchie M.G."/>
            <person name="Robin C."/>
            <person name="Rogers Y.H."/>
            <person name="Rohde C."/>
            <person name="Rozas J."/>
            <person name="Rubenfield M.J."/>
            <person name="Ruiz A."/>
            <person name="Russo S."/>
            <person name="Salzberg S.L."/>
            <person name="Sanchez-Gracia A."/>
            <person name="Saranga D.J."/>
            <person name="Sato H."/>
            <person name="Schaeffer S.W."/>
            <person name="Schatz M.C."/>
            <person name="Schlenke T."/>
            <person name="Schwartz R."/>
            <person name="Segarra C."/>
            <person name="Singh R.S."/>
            <person name="Sirot L."/>
            <person name="Sirota M."/>
            <person name="Sisneros N.B."/>
            <person name="Smith C.D."/>
            <person name="Smith T.F."/>
            <person name="Spieth J."/>
            <person name="Stage D.E."/>
            <person name="Stark A."/>
            <person name="Stephan W."/>
            <person name="Strausberg R.L."/>
            <person name="Strempel S."/>
            <person name="Sturgill D."/>
            <person name="Sutton G."/>
            <person name="Sutton G.G."/>
            <person name="Tao W."/>
            <person name="Teichmann S."/>
            <person name="Tobari Y.N."/>
            <person name="Tomimura Y."/>
            <person name="Tsolas J.M."/>
            <person name="Valente V.L."/>
            <person name="Venter E."/>
            <person name="Venter J.C."/>
            <person name="Vicario S."/>
            <person name="Vieira F.G."/>
            <person name="Vilella A.J."/>
            <person name="Villasante A."/>
            <person name="Walenz B."/>
            <person name="Wang J."/>
            <person name="Wasserman M."/>
            <person name="Watts T."/>
            <person name="Wilson D."/>
            <person name="Wilson R.K."/>
            <person name="Wing R.A."/>
            <person name="Wolfner M.F."/>
            <person name="Wong A."/>
            <person name="Wong G.K."/>
            <person name="Wu C.I."/>
            <person name="Wu G."/>
            <person name="Yamamoto D."/>
            <person name="Yang H.P."/>
            <person name="Yang S.P."/>
            <person name="Yorke J.A."/>
            <person name="Yoshida K."/>
            <person name="Zdobnov E."/>
            <person name="Zhang P."/>
            <person name="Zhang Y."/>
            <person name="Zimin A.V."/>
            <person name="Baldwin J."/>
            <person name="Abdouelleil A."/>
            <person name="Abdulkadir J."/>
            <person name="Abebe A."/>
            <person name="Abera B."/>
            <person name="Abreu J."/>
            <person name="Acer S.C."/>
            <person name="Aftuck L."/>
            <person name="Alexander A."/>
            <person name="An P."/>
            <person name="Anderson E."/>
            <person name="Anderson S."/>
            <person name="Arachi H."/>
            <person name="Azer M."/>
            <person name="Bachantsang P."/>
            <person name="Barry A."/>
            <person name="Bayul T."/>
            <person name="Berlin A."/>
            <person name="Bessette D."/>
            <person name="Bloom T."/>
            <person name="Blye J."/>
            <person name="Boguslavskiy L."/>
            <person name="Bonnet C."/>
            <person name="Boukhgalter B."/>
            <person name="Bourzgui I."/>
            <person name="Brown A."/>
            <person name="Cahill P."/>
            <person name="Channer S."/>
            <person name="Cheshatsang Y."/>
            <person name="Chuda L."/>
            <person name="Citroen M."/>
            <person name="Collymore A."/>
            <person name="Cooke P."/>
            <person name="Costello M."/>
            <person name="D'Aco K."/>
            <person name="Daza R."/>
            <person name="De Haan G."/>
            <person name="DeGray S."/>
            <person name="DeMaso C."/>
            <person name="Dhargay N."/>
            <person name="Dooley K."/>
            <person name="Dooley E."/>
            <person name="Doricent M."/>
            <person name="Dorje P."/>
            <person name="Dorjee K."/>
            <person name="Dupes A."/>
            <person name="Elong R."/>
            <person name="Falk J."/>
            <person name="Farina A."/>
            <person name="Faro S."/>
            <person name="Ferguson D."/>
            <person name="Fisher S."/>
            <person name="Foley C.D."/>
            <person name="Franke A."/>
            <person name="Friedrich D."/>
            <person name="Gadbois L."/>
            <person name="Gearin G."/>
            <person name="Gearin C.R."/>
            <person name="Giannoukos G."/>
            <person name="Goode T."/>
            <person name="Graham J."/>
            <person name="Grandbois E."/>
            <person name="Grewal S."/>
            <person name="Gyaltsen K."/>
            <person name="Hafez N."/>
            <person name="Hagos B."/>
            <person name="Hall J."/>
            <person name="Henson C."/>
            <person name="Hollinger A."/>
            <person name="Honan T."/>
            <person name="Huard M.D."/>
            <person name="Hughes L."/>
            <person name="Hurhula B."/>
            <person name="Husby M.E."/>
            <person name="Kamat A."/>
            <person name="Kanga B."/>
            <person name="Kashin S."/>
            <person name="Khazanovich D."/>
            <person name="Kisner P."/>
            <person name="Lance K."/>
            <person name="Lara M."/>
            <person name="Lee W."/>
            <person name="Lennon N."/>
            <person name="Letendre F."/>
            <person name="LeVine R."/>
            <person name="Lipovsky A."/>
            <person name="Liu X."/>
            <person name="Liu J."/>
            <person name="Liu S."/>
            <person name="Lokyitsang T."/>
            <person name="Lokyitsang Y."/>
            <person name="Lubonja R."/>
            <person name="Lui A."/>
            <person name="MacDonald P."/>
            <person name="Magnisalis V."/>
            <person name="Maru K."/>
            <person name="Matthews C."/>
            <person name="McCusker W."/>
            <person name="McDonough S."/>
            <person name="Mehta T."/>
            <person name="Meldrim J."/>
            <person name="Meneus L."/>
            <person name="Mihai O."/>
            <person name="Mihalev A."/>
            <person name="Mihova T."/>
            <person name="Mittelman R."/>
            <person name="Mlenga V."/>
            <person name="Montmayeur A."/>
            <person name="Mulrain L."/>
            <person name="Navidi A."/>
            <person name="Naylor J."/>
            <person name="Negash T."/>
            <person name="Nguyen T."/>
            <person name="Nguyen N."/>
            <person name="Nicol R."/>
            <person name="Norbu C."/>
            <person name="Norbu N."/>
            <person name="Novod N."/>
            <person name="O'Neill B."/>
            <person name="Osman S."/>
            <person name="Markiewicz E."/>
            <person name="Oyono O.L."/>
            <person name="Patti C."/>
            <person name="Phunkhang P."/>
            <person name="Pierre F."/>
            <person name="Priest M."/>
            <person name="Raghuraman S."/>
            <person name="Rege F."/>
            <person name="Reyes R."/>
            <person name="Rise C."/>
            <person name="Rogov P."/>
            <person name="Ross K."/>
            <person name="Ryan E."/>
            <person name="Settipalli S."/>
            <person name="Shea T."/>
            <person name="Sherpa N."/>
            <person name="Shi L."/>
            <person name="Shih D."/>
            <person name="Sparrow T."/>
            <person name="Spaulding J."/>
            <person name="Stalker J."/>
            <person name="Stange-Thomann N."/>
            <person name="Stavropoulos S."/>
            <person name="Stone C."/>
            <person name="Strader C."/>
            <person name="Tesfaye S."/>
            <person name="Thomson T."/>
            <person name="Thoulutsang Y."/>
            <person name="Thoulutsang D."/>
            <person name="Topham K."/>
            <person name="Topping I."/>
            <person name="Tsamla T."/>
            <person name="Vassiliev H."/>
            <person name="Vo A."/>
            <person name="Wangchuk T."/>
            <person name="Wangdi T."/>
            <person name="Weiand M."/>
            <person name="Wilkinson J."/>
            <person name="Wilson A."/>
            <person name="Yadav S."/>
            <person name="Young G."/>
            <person name="Yu Q."/>
            <person name="Zembek L."/>
            <person name="Zhong D."/>
            <person name="Zimmer A."/>
            <person name="Zwirko Z."/>
            <person name="Jaffe D.B."/>
            <person name="Alvarez P."/>
            <person name="Brockman W."/>
            <person name="Butler J."/>
            <person name="Chin C."/>
            <person name="Gnerre S."/>
            <person name="Grabherr M."/>
            <person name="Kleber M."/>
            <person name="Mauceli E."/>
            <person name="MacCallum I."/>
        </authorList>
    </citation>
    <scope>NUCLEOTIDE SEQUENCE [LARGE SCALE GENOMIC DNA]</scope>
    <source>
        <strain evidence="11">Tucson 15010-1051.87</strain>
    </source>
</reference>
<keyword evidence="6" id="KW-0378">Hydrolase</keyword>
<feature type="domain" description="DDE Tnp4" evidence="8">
    <location>
        <begin position="219"/>
        <end position="344"/>
    </location>
</feature>
<dbReference type="KEGG" id="dvi:6623312"/>
<evidence type="ECO:0000256" key="5">
    <source>
        <dbReference type="ARBA" id="ARBA00022723"/>
    </source>
</evidence>
<dbReference type="InterPro" id="IPR027806">
    <property type="entry name" value="HARBI1_dom"/>
</dbReference>
<keyword evidence="5" id="KW-0479">Metal-binding</keyword>
<evidence type="ECO:0000256" key="4">
    <source>
        <dbReference type="ARBA" id="ARBA00022722"/>
    </source>
</evidence>
<dbReference type="Pfam" id="PF13359">
    <property type="entry name" value="DDE_Tnp_4"/>
    <property type="match status" value="1"/>
</dbReference>
<dbReference type="GO" id="GO:0005634">
    <property type="term" value="C:nucleus"/>
    <property type="evidence" value="ECO:0007669"/>
    <property type="project" value="UniProtKB-SubCell"/>
</dbReference>